<comment type="subcellular location">
    <subcellularLocation>
        <location evidence="1">Plastid</location>
        <location evidence="1">Chloroplast</location>
    </subcellularLocation>
</comment>
<dbReference type="InterPro" id="IPR007378">
    <property type="entry name" value="Tic22-like"/>
</dbReference>
<keyword evidence="5" id="KW-1185">Reference proteome</keyword>
<dbReference type="Proteomes" id="UP000095751">
    <property type="component" value="Unassembled WGS sequence"/>
</dbReference>
<proteinExistence type="predicted"/>
<dbReference type="PANTHER" id="PTHR33926:SF4">
    <property type="entry name" value="PROTEIN TIC 22, CHLOROPLASTIC"/>
    <property type="match status" value="1"/>
</dbReference>
<gene>
    <name evidence="4" type="ORF">FRACYDRAFT_247695</name>
</gene>
<keyword evidence="3" id="KW-0934">Plastid</keyword>
<dbReference type="GO" id="GO:0015031">
    <property type="term" value="P:protein transport"/>
    <property type="evidence" value="ECO:0007669"/>
    <property type="project" value="InterPro"/>
</dbReference>
<sequence length="292" mass="32102">MFMQRGIFFTTTAIIGAGTTVGTLSLFPQLAQAAAASEKEKVGLMTPSDVAELLHPIPTFTIVDEMGVPFTVVGEDAKVTGYFFTSYPEASRILRLAKTTADKSIAKMKRDGEFSLEEIGSNPWKKARISTVPLDYAVTIVSKANMMAGGGVYFKIAPAEEDVNNALAVTGDNDLSEGKVPLFYYEDFTIDVNIKGDDTGEARNKKSPLYFRKDELEKEWRRLNPKIKEAPKVSVTELFSILTELVRPDGTDNELKDLVFISPKGSETKRTECIKKGGKEAPFVVGKRIIVL</sequence>
<dbReference type="Pfam" id="PF04278">
    <property type="entry name" value="Tic22"/>
    <property type="match status" value="1"/>
</dbReference>
<dbReference type="InParanoid" id="A0A1E7EX39"/>
<evidence type="ECO:0000256" key="1">
    <source>
        <dbReference type="ARBA" id="ARBA00004229"/>
    </source>
</evidence>
<dbReference type="PANTHER" id="PTHR33926">
    <property type="entry name" value="PROTEIN TIC 22, CHLOROPLASTIC"/>
    <property type="match status" value="1"/>
</dbReference>
<evidence type="ECO:0000256" key="2">
    <source>
        <dbReference type="ARBA" id="ARBA00022528"/>
    </source>
</evidence>
<reference evidence="4 5" key="1">
    <citation type="submission" date="2016-09" db="EMBL/GenBank/DDBJ databases">
        <title>Extensive genetic diversity and differential bi-allelic expression allows diatom success in the polar Southern Ocean.</title>
        <authorList>
            <consortium name="DOE Joint Genome Institute"/>
            <person name="Mock T."/>
            <person name="Otillar R.P."/>
            <person name="Strauss J."/>
            <person name="Dupont C."/>
            <person name="Frickenhaus S."/>
            <person name="Maumus F."/>
            <person name="Mcmullan M."/>
            <person name="Sanges R."/>
            <person name="Schmutz J."/>
            <person name="Toseland A."/>
            <person name="Valas R."/>
            <person name="Veluchamy A."/>
            <person name="Ward B.J."/>
            <person name="Allen A."/>
            <person name="Barry K."/>
            <person name="Falciatore A."/>
            <person name="Ferrante M."/>
            <person name="Fortunato A.E."/>
            <person name="Gloeckner G."/>
            <person name="Gruber A."/>
            <person name="Hipkin R."/>
            <person name="Janech M."/>
            <person name="Kroth P."/>
            <person name="Leese F."/>
            <person name="Lindquist E."/>
            <person name="Lyon B.R."/>
            <person name="Martin J."/>
            <person name="Mayer C."/>
            <person name="Parker M."/>
            <person name="Quesneville H."/>
            <person name="Raymond J."/>
            <person name="Uhlig C."/>
            <person name="Valentin K.U."/>
            <person name="Worden A.Z."/>
            <person name="Armbrust E.V."/>
            <person name="Bowler C."/>
            <person name="Green B."/>
            <person name="Moulton V."/>
            <person name="Van Oosterhout C."/>
            <person name="Grigoriev I."/>
        </authorList>
    </citation>
    <scope>NUCLEOTIDE SEQUENCE [LARGE SCALE GENOMIC DNA]</scope>
    <source>
        <strain evidence="4 5">CCMP1102</strain>
    </source>
</reference>
<evidence type="ECO:0000313" key="5">
    <source>
        <dbReference type="Proteomes" id="UP000095751"/>
    </source>
</evidence>
<name>A0A1E7EX39_9STRA</name>
<keyword evidence="2" id="KW-0150">Chloroplast</keyword>
<dbReference type="AlphaFoldDB" id="A0A1E7EX39"/>
<dbReference type="KEGG" id="fcy:FRACYDRAFT_247695"/>
<protein>
    <submittedName>
        <fullName evidence="4">Uncharacterized protein</fullName>
    </submittedName>
</protein>
<dbReference type="EMBL" id="KV784373">
    <property type="protein sequence ID" value="OEU10083.1"/>
    <property type="molecule type" value="Genomic_DNA"/>
</dbReference>
<organism evidence="4 5">
    <name type="scientific">Fragilariopsis cylindrus CCMP1102</name>
    <dbReference type="NCBI Taxonomy" id="635003"/>
    <lineage>
        <taxon>Eukaryota</taxon>
        <taxon>Sar</taxon>
        <taxon>Stramenopiles</taxon>
        <taxon>Ochrophyta</taxon>
        <taxon>Bacillariophyta</taxon>
        <taxon>Bacillariophyceae</taxon>
        <taxon>Bacillariophycidae</taxon>
        <taxon>Bacillariales</taxon>
        <taxon>Bacillariaceae</taxon>
        <taxon>Fragilariopsis</taxon>
    </lineage>
</organism>
<accession>A0A1E7EX39</accession>
<evidence type="ECO:0000313" key="4">
    <source>
        <dbReference type="EMBL" id="OEU10083.1"/>
    </source>
</evidence>
<evidence type="ECO:0000256" key="3">
    <source>
        <dbReference type="ARBA" id="ARBA00022640"/>
    </source>
</evidence>
<dbReference type="OrthoDB" id="46727at2759"/>
<dbReference type="GO" id="GO:0009507">
    <property type="term" value="C:chloroplast"/>
    <property type="evidence" value="ECO:0007669"/>
    <property type="project" value="UniProtKB-SubCell"/>
</dbReference>
<dbReference type="Gene3D" id="3.40.1350.100">
    <property type="match status" value="2"/>
</dbReference>